<dbReference type="Gene3D" id="2.40.180.10">
    <property type="entry name" value="Catalase core domain"/>
    <property type="match status" value="1"/>
</dbReference>
<sequence length="344" mass="38547">MGICTDHCSRRLGLFNLVSLTLWMLLVSHEVTAAPSETTGGGHSSIRIADHDRISSSGTRGRSRSNSVIQRRMDVQMQTSDTKDINSFADHVKIAEVAAGRTLPHHHQTRQQSRVQRRMNTELFASSSLDSKNMQSDPLDRQKLPQQKHEVREFGNVDVLIAESTVSHRTRQYTTRMDLDLTTVSESSSAEAAMHQRSSDYQMQPLRRTLCTYTITTETGKKFGAGTDSTISLSLYNSNEDRVYFPSLDNGNNNFEKGHIDTFSELGPCVERICKMVLSTDNSGLFSDWFVEALNFSVTTPVSDYQEKQWVLHQWLPSDDDSASLFITKDDCSNSIAPPSPFGP</sequence>
<evidence type="ECO:0000259" key="4">
    <source>
        <dbReference type="PROSITE" id="PS50095"/>
    </source>
</evidence>
<keyword evidence="6" id="KW-1185">Reference proteome</keyword>
<feature type="compositionally biased region" description="Polar residues" evidence="2">
    <location>
        <begin position="126"/>
        <end position="136"/>
    </location>
</feature>
<feature type="region of interest" description="Disordered" evidence="2">
    <location>
        <begin position="35"/>
        <end position="67"/>
    </location>
</feature>
<keyword evidence="3" id="KW-0732">Signal</keyword>
<dbReference type="PROSITE" id="PS50095">
    <property type="entry name" value="PLAT"/>
    <property type="match status" value="1"/>
</dbReference>
<feature type="compositionally biased region" description="Low complexity" evidence="2">
    <location>
        <begin position="55"/>
        <end position="67"/>
    </location>
</feature>
<proteinExistence type="predicted"/>
<protein>
    <recommendedName>
        <fullName evidence="4">PLAT domain-containing protein</fullName>
    </recommendedName>
</protein>
<feature type="domain" description="PLAT" evidence="4">
    <location>
        <begin position="211"/>
        <end position="330"/>
    </location>
</feature>
<dbReference type="EMBL" id="JBHFFA010000001">
    <property type="protein sequence ID" value="KAL2652234.1"/>
    <property type="molecule type" value="Genomic_DNA"/>
</dbReference>
<dbReference type="AlphaFoldDB" id="A0ABD1ZQ23"/>
<evidence type="ECO:0000313" key="6">
    <source>
        <dbReference type="Proteomes" id="UP001605036"/>
    </source>
</evidence>
<feature type="region of interest" description="Disordered" evidence="2">
    <location>
        <begin position="126"/>
        <end position="147"/>
    </location>
</feature>
<dbReference type="PANTHER" id="PTHR31718">
    <property type="entry name" value="PLAT DOMAIN-CONTAINING PROTEIN"/>
    <property type="match status" value="1"/>
</dbReference>
<feature type="chain" id="PRO_5044764297" description="PLAT domain-containing protein" evidence="3">
    <location>
        <begin position="34"/>
        <end position="344"/>
    </location>
</feature>
<dbReference type="SUPFAM" id="SSF49723">
    <property type="entry name" value="Lipase/lipooxygenase domain (PLAT/LH2 domain)"/>
    <property type="match status" value="1"/>
</dbReference>
<reference evidence="5 6" key="1">
    <citation type="submission" date="2024-09" db="EMBL/GenBank/DDBJ databases">
        <title>Chromosome-scale assembly of Riccia fluitans.</title>
        <authorList>
            <person name="Paukszto L."/>
            <person name="Sawicki J."/>
            <person name="Karawczyk K."/>
            <person name="Piernik-Szablinska J."/>
            <person name="Szczecinska M."/>
            <person name="Mazdziarz M."/>
        </authorList>
    </citation>
    <scope>NUCLEOTIDE SEQUENCE [LARGE SCALE GENOMIC DNA]</scope>
    <source>
        <strain evidence="5">Rf_01</strain>
        <tissue evidence="5">Aerial parts of the thallus</tissue>
    </source>
</reference>
<comment type="caution">
    <text evidence="1">Lacks conserved residue(s) required for the propagation of feature annotation.</text>
</comment>
<comment type="caution">
    <text evidence="5">The sequence shown here is derived from an EMBL/GenBank/DDBJ whole genome shotgun (WGS) entry which is preliminary data.</text>
</comment>
<organism evidence="5 6">
    <name type="scientific">Riccia fluitans</name>
    <dbReference type="NCBI Taxonomy" id="41844"/>
    <lineage>
        <taxon>Eukaryota</taxon>
        <taxon>Viridiplantae</taxon>
        <taxon>Streptophyta</taxon>
        <taxon>Embryophyta</taxon>
        <taxon>Marchantiophyta</taxon>
        <taxon>Marchantiopsida</taxon>
        <taxon>Marchantiidae</taxon>
        <taxon>Marchantiales</taxon>
        <taxon>Ricciaceae</taxon>
        <taxon>Riccia</taxon>
    </lineage>
</organism>
<dbReference type="Proteomes" id="UP001605036">
    <property type="component" value="Unassembled WGS sequence"/>
</dbReference>
<evidence type="ECO:0000256" key="1">
    <source>
        <dbReference type="PROSITE-ProRule" id="PRU00152"/>
    </source>
</evidence>
<evidence type="ECO:0000313" key="5">
    <source>
        <dbReference type="EMBL" id="KAL2652234.1"/>
    </source>
</evidence>
<accession>A0ABD1ZQ23</accession>
<gene>
    <name evidence="5" type="ORF">R1flu_020362</name>
</gene>
<dbReference type="InterPro" id="IPR001024">
    <property type="entry name" value="PLAT/LH2_dom"/>
</dbReference>
<feature type="compositionally biased region" description="Basic and acidic residues" evidence="2">
    <location>
        <begin position="138"/>
        <end position="147"/>
    </location>
</feature>
<dbReference type="PANTHER" id="PTHR31718:SF60">
    <property type="entry name" value="LIPOXYGENASE HOMOLOGY DOMAIN-CONTAINING PROTEIN 1"/>
    <property type="match status" value="1"/>
</dbReference>
<feature type="signal peptide" evidence="3">
    <location>
        <begin position="1"/>
        <end position="33"/>
    </location>
</feature>
<evidence type="ECO:0000256" key="2">
    <source>
        <dbReference type="SAM" id="MobiDB-lite"/>
    </source>
</evidence>
<name>A0ABD1ZQ23_9MARC</name>
<dbReference type="Pfam" id="PF06232">
    <property type="entry name" value="ATS3"/>
    <property type="match status" value="1"/>
</dbReference>
<dbReference type="InterPro" id="IPR010417">
    <property type="entry name" value="Embryo-specific_ATS3"/>
</dbReference>
<evidence type="ECO:0000256" key="3">
    <source>
        <dbReference type="SAM" id="SignalP"/>
    </source>
</evidence>
<dbReference type="InterPro" id="IPR036392">
    <property type="entry name" value="PLAT/LH2_dom_sf"/>
</dbReference>